<protein>
    <recommendedName>
        <fullName evidence="3">Decaprenyl-phosphate phosphoribosyltransferase</fullName>
    </recommendedName>
</protein>
<reference evidence="2" key="1">
    <citation type="submission" date="2020-02" db="EMBL/GenBank/DDBJ databases">
        <authorList>
            <person name="Meier V. D."/>
        </authorList>
    </citation>
    <scope>NUCLEOTIDE SEQUENCE</scope>
    <source>
        <strain evidence="2">AVDCRST_MAG93</strain>
    </source>
</reference>
<evidence type="ECO:0000256" key="1">
    <source>
        <dbReference type="SAM" id="Phobius"/>
    </source>
</evidence>
<organism evidence="2">
    <name type="scientific">uncultured Chloroflexia bacterium</name>
    <dbReference type="NCBI Taxonomy" id="1672391"/>
    <lineage>
        <taxon>Bacteria</taxon>
        <taxon>Bacillati</taxon>
        <taxon>Chloroflexota</taxon>
        <taxon>Chloroflexia</taxon>
        <taxon>environmental samples</taxon>
    </lineage>
</organism>
<feature type="transmembrane region" description="Helical" evidence="1">
    <location>
        <begin position="54"/>
        <end position="71"/>
    </location>
</feature>
<feature type="transmembrane region" description="Helical" evidence="1">
    <location>
        <begin position="26"/>
        <end position="42"/>
    </location>
</feature>
<keyword evidence="1" id="KW-0812">Transmembrane</keyword>
<keyword evidence="1" id="KW-0472">Membrane</keyword>
<dbReference type="AlphaFoldDB" id="A0A6J4LU52"/>
<proteinExistence type="predicted"/>
<evidence type="ECO:0008006" key="3">
    <source>
        <dbReference type="Google" id="ProtNLM"/>
    </source>
</evidence>
<dbReference type="EMBL" id="CADCTR010002258">
    <property type="protein sequence ID" value="CAA9341989.1"/>
    <property type="molecule type" value="Genomic_DNA"/>
</dbReference>
<sequence length="110" mass="11993">ELLLFNGTAAEHRDALQGYTRRQLDWAVSLTAMASVVAYLMYSLATNSARTDNALVATVPFVALAIGRYMVLVFKRGLGGAPEVLLVKDRLLQMLIAAWGVSTLVVLNLR</sequence>
<feature type="non-terminal residue" evidence="2">
    <location>
        <position position="1"/>
    </location>
</feature>
<feature type="transmembrane region" description="Helical" evidence="1">
    <location>
        <begin position="91"/>
        <end position="109"/>
    </location>
</feature>
<evidence type="ECO:0000313" key="2">
    <source>
        <dbReference type="EMBL" id="CAA9341989.1"/>
    </source>
</evidence>
<gene>
    <name evidence="2" type="ORF">AVDCRST_MAG93-6698</name>
</gene>
<keyword evidence="1" id="KW-1133">Transmembrane helix</keyword>
<accession>A0A6J4LU52</accession>
<name>A0A6J4LU52_9CHLR</name>